<organism evidence="2 3">
    <name type="scientific">Saccharothrix coeruleofusca</name>
    <dbReference type="NCBI Taxonomy" id="33919"/>
    <lineage>
        <taxon>Bacteria</taxon>
        <taxon>Bacillati</taxon>
        <taxon>Actinomycetota</taxon>
        <taxon>Actinomycetes</taxon>
        <taxon>Pseudonocardiales</taxon>
        <taxon>Pseudonocardiaceae</taxon>
        <taxon>Saccharothrix</taxon>
    </lineage>
</organism>
<dbReference type="EMBL" id="BMRG01000005">
    <property type="protein sequence ID" value="GGP56967.1"/>
    <property type="molecule type" value="Genomic_DNA"/>
</dbReference>
<reference evidence="2" key="1">
    <citation type="journal article" date="2014" name="Int. J. Syst. Evol. Microbiol.">
        <title>Complete genome sequence of Corynebacterium casei LMG S-19264T (=DSM 44701T), isolated from a smear-ripened cheese.</title>
        <authorList>
            <consortium name="US DOE Joint Genome Institute (JGI-PGF)"/>
            <person name="Walter F."/>
            <person name="Albersmeier A."/>
            <person name="Kalinowski J."/>
            <person name="Ruckert C."/>
        </authorList>
    </citation>
    <scope>NUCLEOTIDE SEQUENCE</scope>
    <source>
        <strain evidence="2">JCM 3313</strain>
    </source>
</reference>
<accession>A0A918AM02</accession>
<protein>
    <submittedName>
        <fullName evidence="2">Uncharacterized protein</fullName>
    </submittedName>
</protein>
<dbReference type="RefSeq" id="WP_189224012.1">
    <property type="nucleotide sequence ID" value="NZ_BMRG01000005.1"/>
</dbReference>
<comment type="caution">
    <text evidence="2">The sequence shown here is derived from an EMBL/GenBank/DDBJ whole genome shotgun (WGS) entry which is preliminary data.</text>
</comment>
<dbReference type="InterPro" id="IPR037883">
    <property type="entry name" value="Knr4/Smi1-like_sf"/>
</dbReference>
<feature type="region of interest" description="Disordered" evidence="1">
    <location>
        <begin position="174"/>
        <end position="193"/>
    </location>
</feature>
<dbReference type="SUPFAM" id="SSF160631">
    <property type="entry name" value="SMI1/KNR4-like"/>
    <property type="match status" value="1"/>
</dbReference>
<reference evidence="2" key="2">
    <citation type="submission" date="2020-09" db="EMBL/GenBank/DDBJ databases">
        <authorList>
            <person name="Sun Q."/>
            <person name="Ohkuma M."/>
        </authorList>
    </citation>
    <scope>NUCLEOTIDE SEQUENCE</scope>
    <source>
        <strain evidence="2">JCM 3313</strain>
    </source>
</reference>
<name>A0A918AM02_9PSEU</name>
<dbReference type="AlphaFoldDB" id="A0A918AM02"/>
<dbReference type="Proteomes" id="UP000639606">
    <property type="component" value="Unassembled WGS sequence"/>
</dbReference>
<evidence type="ECO:0000313" key="2">
    <source>
        <dbReference type="EMBL" id="GGP56967.1"/>
    </source>
</evidence>
<sequence>MTGDPLSELKDLVPPPDDVGLGSLTWEELHEALGTALPSDYAALMRAYGASPPGAQGWLRFPDPLAPRGGLLDAWRRSAPGFQRFHLKHPDACPRPMFPEPGGMLFCADTIDGDQLGWVTEGAPDEWPVVVWPRHTDGIRELPGPLTSVLLRWWRGEVDVPGLSREASAETRAQHAEHGVGPGRWSLPEPTSGATSAIVGWAESQGLRVTRAVD</sequence>
<evidence type="ECO:0000256" key="1">
    <source>
        <dbReference type="SAM" id="MobiDB-lite"/>
    </source>
</evidence>
<evidence type="ECO:0000313" key="3">
    <source>
        <dbReference type="Proteomes" id="UP000639606"/>
    </source>
</evidence>
<proteinExistence type="predicted"/>
<gene>
    <name evidence="2" type="ORF">GCM10010185_31510</name>
</gene>
<keyword evidence="3" id="KW-1185">Reference proteome</keyword>